<dbReference type="Gene3D" id="1.20.1340.10">
    <property type="entry name" value="dopa decarboxylase, N-terminal domain"/>
    <property type="match status" value="1"/>
</dbReference>
<dbReference type="InterPro" id="IPR010977">
    <property type="entry name" value="Aromatic_deC"/>
</dbReference>
<dbReference type="PANTHER" id="PTHR11999">
    <property type="entry name" value="GROUP II PYRIDOXAL-5-PHOSPHATE DECARBOXYLASE"/>
    <property type="match status" value="1"/>
</dbReference>
<keyword evidence="9" id="KW-1185">Reference proteome</keyword>
<proteinExistence type="inferred from homology"/>
<dbReference type="InterPro" id="IPR015424">
    <property type="entry name" value="PyrdxlP-dep_Trfase"/>
</dbReference>
<evidence type="ECO:0000256" key="4">
    <source>
        <dbReference type="ARBA" id="ARBA00022898"/>
    </source>
</evidence>
<dbReference type="PRINTS" id="PR00800">
    <property type="entry name" value="YHDCRBOXLASE"/>
</dbReference>
<reference evidence="9" key="1">
    <citation type="submission" date="2017-01" db="EMBL/GenBank/DDBJ databases">
        <authorList>
            <person name="Wang Y."/>
            <person name="White M."/>
            <person name="Kvist S."/>
            <person name="Moncalvo J.-M."/>
        </authorList>
    </citation>
    <scope>NUCLEOTIDE SEQUENCE [LARGE SCALE GENOMIC DNA]</scope>
    <source>
        <strain evidence="9">COL-18-3</strain>
    </source>
</reference>
<evidence type="ECO:0000256" key="6">
    <source>
        <dbReference type="PIRSR" id="PIRSR602129-50"/>
    </source>
</evidence>
<dbReference type="EMBL" id="LSSK01000946">
    <property type="protein sequence ID" value="OMH81238.1"/>
    <property type="molecule type" value="Genomic_DNA"/>
</dbReference>
<dbReference type="OrthoDB" id="639767at2759"/>
<dbReference type="GO" id="GO:0006520">
    <property type="term" value="P:amino acid metabolic process"/>
    <property type="evidence" value="ECO:0007669"/>
    <property type="project" value="InterPro"/>
</dbReference>
<keyword evidence="3" id="KW-0210">Decarboxylase</keyword>
<dbReference type="SUPFAM" id="SSF53383">
    <property type="entry name" value="PLP-dependent transferases"/>
    <property type="match status" value="1"/>
</dbReference>
<dbReference type="PANTHER" id="PTHR11999:SF70">
    <property type="entry name" value="MIP05841P"/>
    <property type="match status" value="1"/>
</dbReference>
<evidence type="ECO:0000256" key="3">
    <source>
        <dbReference type="ARBA" id="ARBA00022793"/>
    </source>
</evidence>
<accession>A0A1R1PJU9</accession>
<feature type="modified residue" description="N6-(pyridoxal phosphate)lysine" evidence="6">
    <location>
        <position position="321"/>
    </location>
</feature>
<dbReference type="Gene3D" id="3.40.640.10">
    <property type="entry name" value="Type I PLP-dependent aspartate aminotransferase-like (Major domain)"/>
    <property type="match status" value="1"/>
</dbReference>
<dbReference type="FunFam" id="3.40.640.10:FF:000025">
    <property type="entry name" value="Histidine decarboxylase"/>
    <property type="match status" value="1"/>
</dbReference>
<keyword evidence="4 6" id="KW-0663">Pyridoxal phosphate</keyword>
<evidence type="ECO:0000313" key="9">
    <source>
        <dbReference type="Proteomes" id="UP000188320"/>
    </source>
</evidence>
<organism evidence="8 9">
    <name type="scientific">Zancudomyces culisetae</name>
    <name type="common">Gut fungus</name>
    <name type="synonym">Smittium culisetae</name>
    <dbReference type="NCBI Taxonomy" id="1213189"/>
    <lineage>
        <taxon>Eukaryota</taxon>
        <taxon>Fungi</taxon>
        <taxon>Fungi incertae sedis</taxon>
        <taxon>Zoopagomycota</taxon>
        <taxon>Kickxellomycotina</taxon>
        <taxon>Harpellomycetes</taxon>
        <taxon>Harpellales</taxon>
        <taxon>Legeriomycetaceae</taxon>
        <taxon>Zancudomyces</taxon>
    </lineage>
</organism>
<dbReference type="GO" id="GO:0030170">
    <property type="term" value="F:pyridoxal phosphate binding"/>
    <property type="evidence" value="ECO:0007669"/>
    <property type="project" value="InterPro"/>
</dbReference>
<evidence type="ECO:0000256" key="7">
    <source>
        <dbReference type="RuleBase" id="RU000382"/>
    </source>
</evidence>
<comment type="cofactor">
    <cofactor evidence="1 6 7">
        <name>pyridoxal 5'-phosphate</name>
        <dbReference type="ChEBI" id="CHEBI:597326"/>
    </cofactor>
</comment>
<evidence type="ECO:0000256" key="5">
    <source>
        <dbReference type="ARBA" id="ARBA00023239"/>
    </source>
</evidence>
<dbReference type="GO" id="GO:0005737">
    <property type="term" value="C:cytoplasm"/>
    <property type="evidence" value="ECO:0007669"/>
    <property type="project" value="TreeGrafter"/>
</dbReference>
<dbReference type="GO" id="GO:0016831">
    <property type="term" value="F:carboxy-lyase activity"/>
    <property type="evidence" value="ECO:0007669"/>
    <property type="project" value="UniProtKB-KW"/>
</dbReference>
<dbReference type="Gene3D" id="3.90.1150.10">
    <property type="entry name" value="Aspartate Aminotransferase, domain 1"/>
    <property type="match status" value="1"/>
</dbReference>
<dbReference type="Pfam" id="PF00282">
    <property type="entry name" value="Pyridoxal_deC"/>
    <property type="match status" value="1"/>
</dbReference>
<comment type="caution">
    <text evidence="8">The sequence shown here is derived from an EMBL/GenBank/DDBJ whole genome shotgun (WGS) entry which is preliminary data.</text>
</comment>
<protein>
    <submittedName>
        <fullName evidence="8">Tyrosine decarboxylase 1</fullName>
    </submittedName>
</protein>
<evidence type="ECO:0000256" key="1">
    <source>
        <dbReference type="ARBA" id="ARBA00001933"/>
    </source>
</evidence>
<dbReference type="GO" id="GO:0019752">
    <property type="term" value="P:carboxylic acid metabolic process"/>
    <property type="evidence" value="ECO:0007669"/>
    <property type="project" value="InterPro"/>
</dbReference>
<evidence type="ECO:0000256" key="2">
    <source>
        <dbReference type="ARBA" id="ARBA00009533"/>
    </source>
</evidence>
<sequence>MTVEGDIPRLGLTSEEFRQKGKEIIDFIADYYDNLNQVQPLSQVKPNFLYDLLPKEAPEEPESFDQVMADFNSKIMPGITHWQSGNFYGYYPANSTYPGILGEMLSAMATGVGFSWINMPSLTELETITLDWVGKLLGLEQGFLSFKPDGTAGEGGGVIQGTASEAIIVAMLAARNKKVQEYIEEHPNHTEEDLVLFKSKLVAYGSDQTHSSGEKASIVIECNFRGVKTDGSKRLTKESLSKAIEEDKAKGLIPFFVVATFGTTATAAIDDFPGIAEVAEKEELWYHVDGAYAAAALVCPEFRPLIDGYQTADSFNFNPHKWLLTNFDVSALYVKKSSYITSALTIHRDYYRNKATSSGLVRDYKDWQIPLGRRFRALKLWMVLRTFGARGLRNHIRRTVGYAKWLESQLKADGRFKVVCPVDFSLLIVQINKQTIADKLGATDIDSEHVHSVFVKANAALHARILEQNTVFITTCDLDGVTSIHIAIGAPLSDEDTMNVLLDTLVSNLELVLADPKVMSA</sequence>
<gene>
    <name evidence="8" type="ORF">AX774_g5306</name>
</gene>
<evidence type="ECO:0000313" key="8">
    <source>
        <dbReference type="EMBL" id="OMH81238.1"/>
    </source>
</evidence>
<dbReference type="InterPro" id="IPR015421">
    <property type="entry name" value="PyrdxlP-dep_Trfase_major"/>
</dbReference>
<dbReference type="Proteomes" id="UP000188320">
    <property type="component" value="Unassembled WGS sequence"/>
</dbReference>
<name>A0A1R1PJU9_ZANCU</name>
<dbReference type="InterPro" id="IPR002129">
    <property type="entry name" value="PyrdxlP-dep_de-COase"/>
</dbReference>
<dbReference type="AlphaFoldDB" id="A0A1R1PJU9"/>
<comment type="similarity">
    <text evidence="2 7">Belongs to the group II decarboxylase family.</text>
</comment>
<dbReference type="InterPro" id="IPR015422">
    <property type="entry name" value="PyrdxlP-dep_Trfase_small"/>
</dbReference>
<keyword evidence="5 7" id="KW-0456">Lyase</keyword>